<feature type="chain" id="PRO_5047304575" description="Fibronectin type-III domain-containing protein" evidence="1">
    <location>
        <begin position="25"/>
        <end position="162"/>
    </location>
</feature>
<organism evidence="2 3">
    <name type="scientific">Marinobacterium aestuariivivens</name>
    <dbReference type="NCBI Taxonomy" id="1698799"/>
    <lineage>
        <taxon>Bacteria</taxon>
        <taxon>Pseudomonadati</taxon>
        <taxon>Pseudomonadota</taxon>
        <taxon>Gammaproteobacteria</taxon>
        <taxon>Oceanospirillales</taxon>
        <taxon>Oceanospirillaceae</taxon>
        <taxon>Marinobacterium</taxon>
    </lineage>
</organism>
<evidence type="ECO:0000256" key="1">
    <source>
        <dbReference type="SAM" id="SignalP"/>
    </source>
</evidence>
<gene>
    <name evidence="2" type="ORF">ACFQDL_22015</name>
</gene>
<evidence type="ECO:0000313" key="3">
    <source>
        <dbReference type="Proteomes" id="UP001596422"/>
    </source>
</evidence>
<keyword evidence="3" id="KW-1185">Reference proteome</keyword>
<proteinExistence type="predicted"/>
<keyword evidence="1" id="KW-0732">Signal</keyword>
<protein>
    <recommendedName>
        <fullName evidence="4">Fibronectin type-III domain-containing protein</fullName>
    </recommendedName>
</protein>
<name>A0ABW2A4W9_9GAMM</name>
<evidence type="ECO:0008006" key="4">
    <source>
        <dbReference type="Google" id="ProtNLM"/>
    </source>
</evidence>
<dbReference type="PROSITE" id="PS51257">
    <property type="entry name" value="PROKAR_LIPOPROTEIN"/>
    <property type="match status" value="1"/>
</dbReference>
<sequence>MKAKPSLILSVAFSIFLLSSCVLHQYHGVEPVSPSNFTNLGRRYIKTVDSLQPRLVWKSMDNIRTEYDLIIYYGIKDTGSRINNYIRGSEIYYREGLNENSHKVEKELSPNTVYIWSVRRRSGIQIGPWSTYDFQVALIPVPKRAADYWGENLWWTFRTPKQ</sequence>
<feature type="signal peptide" evidence="1">
    <location>
        <begin position="1"/>
        <end position="24"/>
    </location>
</feature>
<reference evidence="3" key="1">
    <citation type="journal article" date="2019" name="Int. J. Syst. Evol. Microbiol.">
        <title>The Global Catalogue of Microorganisms (GCM) 10K type strain sequencing project: providing services to taxonomists for standard genome sequencing and annotation.</title>
        <authorList>
            <consortium name="The Broad Institute Genomics Platform"/>
            <consortium name="The Broad Institute Genome Sequencing Center for Infectious Disease"/>
            <person name="Wu L."/>
            <person name="Ma J."/>
        </authorList>
    </citation>
    <scope>NUCLEOTIDE SEQUENCE [LARGE SCALE GENOMIC DNA]</scope>
    <source>
        <strain evidence="3">NBRC 111756</strain>
    </source>
</reference>
<dbReference type="RefSeq" id="WP_379910878.1">
    <property type="nucleotide sequence ID" value="NZ_JBHSWE010000001.1"/>
</dbReference>
<dbReference type="EMBL" id="JBHSWE010000001">
    <property type="protein sequence ID" value="MFC6672441.1"/>
    <property type="molecule type" value="Genomic_DNA"/>
</dbReference>
<dbReference type="InterPro" id="IPR013783">
    <property type="entry name" value="Ig-like_fold"/>
</dbReference>
<accession>A0ABW2A4W9</accession>
<dbReference type="Proteomes" id="UP001596422">
    <property type="component" value="Unassembled WGS sequence"/>
</dbReference>
<dbReference type="Gene3D" id="2.60.40.10">
    <property type="entry name" value="Immunoglobulins"/>
    <property type="match status" value="1"/>
</dbReference>
<evidence type="ECO:0000313" key="2">
    <source>
        <dbReference type="EMBL" id="MFC6672441.1"/>
    </source>
</evidence>
<comment type="caution">
    <text evidence="2">The sequence shown here is derived from an EMBL/GenBank/DDBJ whole genome shotgun (WGS) entry which is preliminary data.</text>
</comment>